<evidence type="ECO:0000259" key="1">
    <source>
        <dbReference type="Pfam" id="PF07143"/>
    </source>
</evidence>
<dbReference type="EMBL" id="CP020931">
    <property type="protein sequence ID" value="ARM86024.1"/>
    <property type="molecule type" value="Genomic_DNA"/>
</dbReference>
<evidence type="ECO:0000313" key="3">
    <source>
        <dbReference type="Proteomes" id="UP000193100"/>
    </source>
</evidence>
<dbReference type="PANTHER" id="PTHR38591:SF1">
    <property type="entry name" value="BLL1000 PROTEIN"/>
    <property type="match status" value="1"/>
</dbReference>
<dbReference type="PANTHER" id="PTHR38591">
    <property type="entry name" value="HYDROLASE"/>
    <property type="match status" value="1"/>
</dbReference>
<name>A0A1W6KF10_9GAMM</name>
<dbReference type="RefSeq" id="WP_085681866.1">
    <property type="nucleotide sequence ID" value="NZ_CP020931.1"/>
</dbReference>
<evidence type="ECO:0000313" key="2">
    <source>
        <dbReference type="EMBL" id="ARM86024.1"/>
    </source>
</evidence>
<feature type="domain" description="AttH" evidence="1">
    <location>
        <begin position="66"/>
        <end position="240"/>
    </location>
</feature>
<gene>
    <name evidence="2" type="ORF">MARSALSMR5_04004</name>
</gene>
<dbReference type="Pfam" id="PF07143">
    <property type="entry name" value="CrtC"/>
    <property type="match status" value="1"/>
</dbReference>
<dbReference type="Pfam" id="PF17186">
    <property type="entry name" value="Lipocalin_9"/>
    <property type="match status" value="1"/>
</dbReference>
<dbReference type="GeneID" id="77257919"/>
<accession>A0A1W6KF10</accession>
<reference evidence="2 3" key="1">
    <citation type="submission" date="2017-04" db="EMBL/GenBank/DDBJ databases">
        <title>Genome Sequence of Marinobacter salarius strain SMR5 Isolated from a culture of the Diatom Skeletonema marinoi.</title>
        <authorList>
            <person name="Topel M."/>
            <person name="Pinder M.I.M."/>
            <person name="Johansson O.N."/>
            <person name="Kourtchenko O."/>
            <person name="Godhe A."/>
            <person name="Clarke A.K."/>
        </authorList>
    </citation>
    <scope>NUCLEOTIDE SEQUENCE [LARGE SCALE GENOMIC DNA]</scope>
    <source>
        <strain evidence="2 3">SMR5</strain>
    </source>
</reference>
<dbReference type="AlphaFoldDB" id="A0A1W6KF10"/>
<organism evidence="2 3">
    <name type="scientific">Marinobacter salarius</name>
    <dbReference type="NCBI Taxonomy" id="1420917"/>
    <lineage>
        <taxon>Bacteria</taxon>
        <taxon>Pseudomonadati</taxon>
        <taxon>Pseudomonadota</taxon>
        <taxon>Gammaproteobacteria</taxon>
        <taxon>Pseudomonadales</taxon>
        <taxon>Marinobacteraceae</taxon>
        <taxon>Marinobacter</taxon>
    </lineage>
</organism>
<sequence>MNIQTGVVAGLLAVVLAGCTDLENDTGFAGLAQQTGEVEQSQFQQPEPGDTLIFPEDWGPHPQHRIEWWYLTANLETQDGRPLGLQWTQFRQALKPRPANAEPPEASAWPLDAAWMAHAAVSFEGEHWFEEKLARGDLGHAGARADPLQVWLDDWRLVSQPDSEQWHLQVEGGNWRYDLRLSNTGKPVPHGKNGFSAKSASGEGSMYFSLVDLHIEGTVTLGDETLAVSGKGWFDREWSSQFLKAGQQGWDWFALHLDDGHKLMAFRLREDQGAFVSGSWINANGQVETLNGNDISLSPLDWQSSPQGRVPVEWHLRMPQQNVDIQVAAPPGDYWNAGLYPYWESPVTVTGSHDGVGYMELTGYRN</sequence>
<dbReference type="InterPro" id="IPR023374">
    <property type="entry name" value="AttH-like_dom_sf"/>
</dbReference>
<proteinExistence type="predicted"/>
<protein>
    <submittedName>
        <fullName evidence="2">Carotenoid 1,2-hydratase</fullName>
    </submittedName>
</protein>
<dbReference type="Gene3D" id="2.40.370.10">
    <property type="entry name" value="AttH-like domain"/>
    <property type="match status" value="2"/>
</dbReference>
<dbReference type="SUPFAM" id="SSF159245">
    <property type="entry name" value="AttH-like"/>
    <property type="match status" value="1"/>
</dbReference>
<dbReference type="InterPro" id="IPR010791">
    <property type="entry name" value="AttH_dom"/>
</dbReference>
<dbReference type="Proteomes" id="UP000193100">
    <property type="component" value="Chromosome"/>
</dbReference>